<feature type="domain" description="Integrin beta subunit VWA" evidence="17">
    <location>
        <begin position="44"/>
        <end position="459"/>
    </location>
</feature>
<feature type="disulfide bond" evidence="14">
    <location>
        <begin position="577"/>
        <end position="586"/>
    </location>
</feature>
<dbReference type="GO" id="GO:0007229">
    <property type="term" value="P:integrin-mediated signaling pathway"/>
    <property type="evidence" value="ECO:0007669"/>
    <property type="project" value="UniProtKB-KW"/>
</dbReference>
<evidence type="ECO:0000256" key="9">
    <source>
        <dbReference type="ARBA" id="ARBA00022989"/>
    </source>
</evidence>
<feature type="disulfide bond" evidence="14">
    <location>
        <begin position="58"/>
        <end position="73"/>
    </location>
</feature>
<dbReference type="SMART" id="SM01241">
    <property type="entry name" value="Integrin_b_cyt"/>
    <property type="match status" value="1"/>
</dbReference>
<gene>
    <name evidence="21 22" type="primary">LOC115219918</name>
</gene>
<dbReference type="InterPro" id="IPR057243">
    <property type="entry name" value="Integrin_I-EGF_CS"/>
</dbReference>
<evidence type="ECO:0000256" key="16">
    <source>
        <dbReference type="SAM" id="Phobius"/>
    </source>
</evidence>
<keyword evidence="11 16" id="KW-0472">Membrane</keyword>
<dbReference type="AlphaFoldDB" id="A0A6P7T6Q3"/>
<feature type="disulfide bond" evidence="14">
    <location>
        <begin position="256"/>
        <end position="296"/>
    </location>
</feature>
<dbReference type="Gene3D" id="1.20.5.100">
    <property type="entry name" value="Cytochrome c1, transmembrane anchor, C-terminal"/>
    <property type="match status" value="1"/>
</dbReference>
<dbReference type="GO" id="GO:0008305">
    <property type="term" value="C:integrin complex"/>
    <property type="evidence" value="ECO:0007669"/>
    <property type="project" value="TreeGrafter"/>
</dbReference>
<evidence type="ECO:0000256" key="2">
    <source>
        <dbReference type="ARBA" id="ARBA00007449"/>
    </source>
</evidence>
<name>A0A6P7T6Q3_9MOLL</name>
<evidence type="ECO:0000256" key="1">
    <source>
        <dbReference type="ARBA" id="ARBA00004251"/>
    </source>
</evidence>
<feature type="disulfide bond" evidence="14">
    <location>
        <begin position="611"/>
        <end position="659"/>
    </location>
</feature>
<keyword evidence="20" id="KW-1185">Reference proteome</keyword>
<keyword evidence="9 16" id="KW-1133">Transmembrane helix</keyword>
<feature type="disulfide bond" evidence="14">
    <location>
        <begin position="484"/>
        <end position="493"/>
    </location>
</feature>
<feature type="disulfide bond" evidence="14">
    <location>
        <begin position="588"/>
        <end position="595"/>
    </location>
</feature>
<keyword evidence="8 15" id="KW-0130">Cell adhesion</keyword>
<dbReference type="KEGG" id="osn:115219918"/>
<dbReference type="SUPFAM" id="SSF57196">
    <property type="entry name" value="EGF/Laminin"/>
    <property type="match status" value="2"/>
</dbReference>
<dbReference type="FunFam" id="3.40.50.410:FF:000002">
    <property type="entry name" value="Integrin beta"/>
    <property type="match status" value="1"/>
</dbReference>
<feature type="disulfide bond" evidence="14">
    <location>
        <begin position="457"/>
        <end position="461"/>
    </location>
</feature>
<feature type="disulfide bond" evidence="14">
    <location>
        <begin position="396"/>
        <end position="407"/>
    </location>
</feature>
<keyword evidence="6" id="KW-0732">Signal</keyword>
<feature type="disulfide bond" evidence="14">
    <location>
        <begin position="524"/>
        <end position="529"/>
    </location>
</feature>
<dbReference type="RefSeq" id="XP_029646085.1">
    <property type="nucleotide sequence ID" value="XM_029790225.2"/>
</dbReference>
<dbReference type="InterPro" id="IPR014836">
    <property type="entry name" value="Integrin_bsu_cyt_dom"/>
</dbReference>
<dbReference type="Pfam" id="PF17205">
    <property type="entry name" value="PSI_integrin"/>
    <property type="match status" value="1"/>
</dbReference>
<evidence type="ECO:0000256" key="5">
    <source>
        <dbReference type="ARBA" id="ARBA00022692"/>
    </source>
</evidence>
<evidence type="ECO:0000256" key="12">
    <source>
        <dbReference type="ARBA" id="ARBA00023157"/>
    </source>
</evidence>
<sequence length="792" mass="88669">MLLLGFIQMDFNKRMETKVILFAVICILSVVIPTEGTICKHAETCAQCFTLHKDCTWCADEVFQSGRTKYTRCDIEDNLIKKKCNSIINPDNDLQFIKNENLRDEIGNKTGIHIQPQVINLKLRPRKPHRIELAYREAKDSAVDLYVLMDLSASMKRSKETLSKLGQTLAKEMKKITKKFLLGFGSYVEKEIPPFVFTDSNITMCSDCAMTYDYRHVMKLSPNGTKFSQMVAAAEISGSNDIPEAGFDALMQTLVCEQIGWRSKSRKLVLFIAGSSFHTAGSGKLLGVVKPNDERCHLTAAGEYSESKVQDYPSVSQIRSQVNSKKVNVIFAVPKDQLMTYKHLSNFLLGSTVTTLQKDSANILDVIKSNYRAIVRRVQLRAENNENITVKFFSKCNSDELKETDVCENLDADSKVSFAVEIEVDKCPEKEADRKRTFTIHPIGLANTLTIHLELLCECNCTEATKDPDECSGKGVKKCGACICKENYVGRNCECDRENVTNQALDELCKNPDTGLICSDRGQCVCGVCMCDNIKSSKDRFFSEQYCQCDDYSCDIIDGKLCGGSKQGVCNCGVCKCKDGFEGPNCLCSTNNSTCIAENGFICNGKGICECGKCICDKESLHRGPLCEDCPTCSGMCSETKHCVQCKIFQSGNYTSEVCDKLCNDYEITAVEELSEDSTRKKCQFVDDDHCTFLYKYWYEGTKVSIEAKKGKSCPIPDYVVPLAVVIGIILLGIIALLIFKCVTTIYDRREYAQFLLSKEDARWSPRENPIYKVPKSTYMNPLYGGKKSYPE</sequence>
<dbReference type="Gene3D" id="4.10.1240.30">
    <property type="match status" value="1"/>
</dbReference>
<dbReference type="InterPro" id="IPR033760">
    <property type="entry name" value="Integrin_beta_N"/>
</dbReference>
<evidence type="ECO:0000256" key="7">
    <source>
        <dbReference type="ARBA" id="ARBA00022737"/>
    </source>
</evidence>
<dbReference type="InterPro" id="IPR032695">
    <property type="entry name" value="Integrin_dom_sf"/>
</dbReference>
<keyword evidence="12 14" id="KW-1015">Disulfide bond</keyword>
<feature type="transmembrane region" description="Helical" evidence="16">
    <location>
        <begin position="719"/>
        <end position="740"/>
    </location>
</feature>
<evidence type="ECO:0000313" key="21">
    <source>
        <dbReference type="RefSeq" id="XP_029646085.1"/>
    </source>
</evidence>
<dbReference type="GO" id="GO:0098609">
    <property type="term" value="P:cell-cell adhesion"/>
    <property type="evidence" value="ECO:0007669"/>
    <property type="project" value="TreeGrafter"/>
</dbReference>
<accession>A0A6P7T6Q3</accession>
<dbReference type="PRINTS" id="PR01186">
    <property type="entry name" value="INTEGRINB"/>
</dbReference>
<dbReference type="Pfam" id="PF00362">
    <property type="entry name" value="Integrin_beta"/>
    <property type="match status" value="1"/>
</dbReference>
<dbReference type="Proteomes" id="UP000515154">
    <property type="component" value="Linkage group LG15"/>
</dbReference>
<dbReference type="InterPro" id="IPR012896">
    <property type="entry name" value="Integrin_bsu_tail"/>
</dbReference>
<keyword evidence="13" id="KW-0325">Glycoprotein</keyword>
<dbReference type="PANTHER" id="PTHR10082:SF60">
    <property type="entry name" value="INTEGRIN BETA-PS"/>
    <property type="match status" value="1"/>
</dbReference>
<reference evidence="21 22" key="1">
    <citation type="submission" date="2025-08" db="UniProtKB">
        <authorList>
            <consortium name="RefSeq"/>
        </authorList>
    </citation>
    <scope>IDENTIFICATION</scope>
</reference>
<dbReference type="GO" id="GO:0005925">
    <property type="term" value="C:focal adhesion"/>
    <property type="evidence" value="ECO:0007669"/>
    <property type="project" value="TreeGrafter"/>
</dbReference>
<evidence type="ECO:0000256" key="8">
    <source>
        <dbReference type="ARBA" id="ARBA00022889"/>
    </source>
</evidence>
<dbReference type="InterPro" id="IPR015812">
    <property type="entry name" value="Integrin_bsu"/>
</dbReference>
<feature type="disulfide bond" evidence="14">
    <location>
        <begin position="616"/>
        <end position="627"/>
    </location>
</feature>
<dbReference type="Gene3D" id="3.40.50.410">
    <property type="entry name" value="von Willebrand factor, type A domain"/>
    <property type="match status" value="1"/>
</dbReference>
<dbReference type="Gene3D" id="2.10.25.10">
    <property type="entry name" value="Laminin"/>
    <property type="match status" value="4"/>
</dbReference>
<evidence type="ECO:0000256" key="15">
    <source>
        <dbReference type="RuleBase" id="RU000633"/>
    </source>
</evidence>
<keyword evidence="7" id="KW-0677">Repeat</keyword>
<evidence type="ECO:0000256" key="13">
    <source>
        <dbReference type="ARBA" id="ARBA00023180"/>
    </source>
</evidence>
<dbReference type="Pfam" id="PF08725">
    <property type="entry name" value="Integrin_b_cyt"/>
    <property type="match status" value="1"/>
</dbReference>
<evidence type="ECO:0000313" key="22">
    <source>
        <dbReference type="RefSeq" id="XP_036365517.1"/>
    </source>
</evidence>
<feature type="disulfide bond" evidence="14">
    <location>
        <begin position="479"/>
        <end position="518"/>
    </location>
</feature>
<dbReference type="SUPFAM" id="SSF69179">
    <property type="entry name" value="Integrin domains"/>
    <property type="match status" value="1"/>
</dbReference>
<feature type="disulfide bond" evidence="14">
    <location>
        <begin position="531"/>
        <end position="547"/>
    </location>
</feature>
<evidence type="ECO:0000313" key="20">
    <source>
        <dbReference type="Proteomes" id="UP000515154"/>
    </source>
</evidence>
<feature type="domain" description="Integrin beta subunit cytoplasmic" evidence="18">
    <location>
        <begin position="741"/>
        <end position="787"/>
    </location>
</feature>
<dbReference type="InterPro" id="IPR057073">
    <property type="entry name" value="EGF_integrin_2"/>
</dbReference>
<feature type="disulfide bond" evidence="14">
    <location>
        <begin position="495"/>
        <end position="509"/>
    </location>
</feature>
<keyword evidence="3" id="KW-1003">Cell membrane</keyword>
<feature type="disulfide bond" evidence="14">
    <location>
        <begin position="48"/>
        <end position="84"/>
    </location>
</feature>
<dbReference type="SMART" id="SM00187">
    <property type="entry name" value="INB"/>
    <property type="match status" value="1"/>
</dbReference>
<proteinExistence type="inferred from homology"/>
<protein>
    <recommendedName>
        <fullName evidence="15">Integrin beta</fullName>
    </recommendedName>
</protein>
<dbReference type="Gene3D" id="3.30.1680.10">
    <property type="entry name" value="ligand-binding face of the semaphorins, domain 2"/>
    <property type="match status" value="1"/>
</dbReference>
<dbReference type="SUPFAM" id="SSF53300">
    <property type="entry name" value="vWA-like"/>
    <property type="match status" value="1"/>
</dbReference>
<feature type="disulfide bond" evidence="14">
    <location>
        <begin position="572"/>
        <end position="603"/>
    </location>
</feature>
<evidence type="ECO:0000256" key="14">
    <source>
        <dbReference type="PIRSR" id="PIRSR002512-1"/>
    </source>
</evidence>
<dbReference type="SMART" id="SM01242">
    <property type="entry name" value="Integrin_B_tail"/>
    <property type="match status" value="1"/>
</dbReference>
<feature type="domain" description="Integrin beta subunit tail" evidence="19">
    <location>
        <begin position="637"/>
        <end position="718"/>
    </location>
</feature>
<comment type="similarity">
    <text evidence="2 15">Belongs to the integrin beta chain family.</text>
</comment>
<evidence type="ECO:0000256" key="4">
    <source>
        <dbReference type="ARBA" id="ARBA00022536"/>
    </source>
</evidence>
<dbReference type="Gene3D" id="2.60.40.1510">
    <property type="entry name" value="ntegrin, alpha v. Chain A, domain 3"/>
    <property type="match status" value="1"/>
</dbReference>
<evidence type="ECO:0000259" key="17">
    <source>
        <dbReference type="SMART" id="SM00187"/>
    </source>
</evidence>
<feature type="disulfide bond" evidence="14">
    <location>
        <begin position="549"/>
        <end position="554"/>
    </location>
</feature>
<comment type="subcellular location">
    <subcellularLocation>
        <location evidence="1 15">Cell membrane</location>
        <topology evidence="1 15">Single-pass type I membrane protein</topology>
    </subcellularLocation>
</comment>
<feature type="disulfide bond" evidence="14">
    <location>
        <begin position="45"/>
        <end position="55"/>
    </location>
</feature>
<dbReference type="GO" id="GO:0009986">
    <property type="term" value="C:cell surface"/>
    <property type="evidence" value="ECO:0007669"/>
    <property type="project" value="TreeGrafter"/>
</dbReference>
<feature type="disulfide bond" evidence="14">
    <location>
        <begin position="570"/>
        <end position="575"/>
    </location>
</feature>
<dbReference type="PROSITE" id="PS00243">
    <property type="entry name" value="I_EGF_1"/>
    <property type="match status" value="1"/>
</dbReference>
<dbReference type="FunFam" id="2.10.25.10:FF:000036">
    <property type="entry name" value="Integrin beta"/>
    <property type="match status" value="1"/>
</dbReference>
<organism evidence="20 21">
    <name type="scientific">Octopus sinensis</name>
    <name type="common">East Asian common octopus</name>
    <dbReference type="NCBI Taxonomy" id="2607531"/>
    <lineage>
        <taxon>Eukaryota</taxon>
        <taxon>Metazoa</taxon>
        <taxon>Spiralia</taxon>
        <taxon>Lophotrochozoa</taxon>
        <taxon>Mollusca</taxon>
        <taxon>Cephalopoda</taxon>
        <taxon>Coleoidea</taxon>
        <taxon>Octopodiformes</taxon>
        <taxon>Octopoda</taxon>
        <taxon>Incirrata</taxon>
        <taxon>Octopodidae</taxon>
        <taxon>Octopus</taxon>
    </lineage>
</organism>
<dbReference type="GO" id="GO:0007160">
    <property type="term" value="P:cell-matrix adhesion"/>
    <property type="evidence" value="ECO:0007669"/>
    <property type="project" value="TreeGrafter"/>
</dbReference>
<dbReference type="SUPFAM" id="SSF103575">
    <property type="entry name" value="Plexin repeat"/>
    <property type="match status" value="1"/>
</dbReference>
<feature type="disulfide bond" evidence="14">
    <location>
        <begin position="609"/>
        <end position="614"/>
    </location>
</feature>
<dbReference type="SUPFAM" id="SSF69687">
    <property type="entry name" value="Integrin beta tail domain"/>
    <property type="match status" value="1"/>
</dbReference>
<evidence type="ECO:0000256" key="6">
    <source>
        <dbReference type="ARBA" id="ARBA00022729"/>
    </source>
</evidence>
<feature type="disulfide bond" evidence="14">
    <location>
        <begin position="526"/>
        <end position="562"/>
    </location>
</feature>
<evidence type="ECO:0000256" key="11">
    <source>
        <dbReference type="ARBA" id="ARBA00023136"/>
    </source>
</evidence>
<keyword evidence="5 15" id="KW-0812">Transmembrane</keyword>
<keyword evidence="4" id="KW-0245">EGF-like domain</keyword>
<feature type="disulfide bond" evidence="14">
    <location>
        <begin position="637"/>
        <end position="646"/>
    </location>
</feature>
<keyword evidence="10 15" id="KW-0401">Integrin</keyword>
<dbReference type="Pfam" id="PF07965">
    <property type="entry name" value="Integrin_B_tail"/>
    <property type="match status" value="1"/>
</dbReference>
<dbReference type="Pfam" id="PF23105">
    <property type="entry name" value="EGF_integrin"/>
    <property type="match status" value="1"/>
</dbReference>
<feature type="disulfide bond" evidence="14">
    <location>
        <begin position="643"/>
        <end position="714"/>
    </location>
</feature>
<dbReference type="GO" id="GO:0005178">
    <property type="term" value="F:integrin binding"/>
    <property type="evidence" value="ECO:0007669"/>
    <property type="project" value="TreeGrafter"/>
</dbReference>
<dbReference type="RefSeq" id="XP_036365517.1">
    <property type="nucleotide sequence ID" value="XM_036509624.1"/>
</dbReference>
<dbReference type="InterPro" id="IPR036465">
    <property type="entry name" value="vWFA_dom_sf"/>
</dbReference>
<evidence type="ECO:0000259" key="19">
    <source>
        <dbReference type="SMART" id="SM01242"/>
    </source>
</evidence>
<dbReference type="PIRSF" id="PIRSF002512">
    <property type="entry name" value="Integrin_B"/>
    <property type="match status" value="1"/>
</dbReference>
<dbReference type="GO" id="GO:0016477">
    <property type="term" value="P:cell migration"/>
    <property type="evidence" value="ECO:0007669"/>
    <property type="project" value="TreeGrafter"/>
</dbReference>
<dbReference type="InterPro" id="IPR002369">
    <property type="entry name" value="Integrin_bsu_VWA"/>
</dbReference>
<feature type="disulfide bond" evidence="14">
    <location>
        <begin position="663"/>
        <end position="691"/>
    </location>
</feature>
<evidence type="ECO:0000256" key="10">
    <source>
        <dbReference type="ARBA" id="ARBA00023037"/>
    </source>
</evidence>
<feature type="disulfide bond" evidence="14">
    <location>
        <begin position="205"/>
        <end position="208"/>
    </location>
</feature>
<evidence type="ECO:0000259" key="18">
    <source>
        <dbReference type="SMART" id="SM01241"/>
    </source>
</evidence>
<dbReference type="InterPro" id="IPR036349">
    <property type="entry name" value="Integrin_bsu_tail_dom_sf"/>
</dbReference>
<dbReference type="PANTHER" id="PTHR10082">
    <property type="entry name" value="INTEGRIN BETA SUBUNIT"/>
    <property type="match status" value="1"/>
</dbReference>
<evidence type="ECO:0000256" key="3">
    <source>
        <dbReference type="ARBA" id="ARBA00022475"/>
    </source>
</evidence>
<dbReference type="GO" id="GO:0033627">
    <property type="term" value="P:cell adhesion mediated by integrin"/>
    <property type="evidence" value="ECO:0007669"/>
    <property type="project" value="TreeGrafter"/>
</dbReference>